<dbReference type="Gene3D" id="1.10.1220.10">
    <property type="entry name" value="Met repressor-like"/>
    <property type="match status" value="1"/>
</dbReference>
<sequence>MARTDPQFPLRIPESIKAQIKSEAQKNGRSINAEIVVRLENSFSAETGVCDVILQRLEYLIEKKVGDALLTFTKNNGGQS</sequence>
<dbReference type="RefSeq" id="WP_080838296.1">
    <property type="nucleotide sequence ID" value="NZ_LT009757.1"/>
</dbReference>
<evidence type="ECO:0000313" key="2">
    <source>
        <dbReference type="EMBL" id="CUX63654.1"/>
    </source>
</evidence>
<dbReference type="SUPFAM" id="SSF47598">
    <property type="entry name" value="Ribbon-helix-helix"/>
    <property type="match status" value="1"/>
</dbReference>
<organism evidence="2 3">
    <name type="scientific">Agrobacterium genomosp. 13 str. CFBP 6927</name>
    <dbReference type="NCBI Taxonomy" id="1183428"/>
    <lineage>
        <taxon>Bacteria</taxon>
        <taxon>Pseudomonadati</taxon>
        <taxon>Pseudomonadota</taxon>
        <taxon>Alphaproteobacteria</taxon>
        <taxon>Hyphomicrobiales</taxon>
        <taxon>Rhizobiaceae</taxon>
        <taxon>Rhizobium/Agrobacterium group</taxon>
        <taxon>Agrobacterium</taxon>
        <taxon>Agrobacterium tumefaciens complex</taxon>
    </lineage>
</organism>
<gene>
    <name evidence="2" type="ORF">AGR13a_Lc90088</name>
</gene>
<evidence type="ECO:0000259" key="1">
    <source>
        <dbReference type="Pfam" id="PF03869"/>
    </source>
</evidence>
<dbReference type="EMBL" id="FBWH01000048">
    <property type="protein sequence ID" value="CUX63654.1"/>
    <property type="molecule type" value="Genomic_DNA"/>
</dbReference>
<feature type="domain" description="Arc-like DNA binding" evidence="1">
    <location>
        <begin position="2"/>
        <end position="49"/>
    </location>
</feature>
<protein>
    <submittedName>
        <fullName evidence="2">Regulatory protein mnt</fullName>
    </submittedName>
</protein>
<comment type="caution">
    <text evidence="2">The sequence shown here is derived from an EMBL/GenBank/DDBJ whole genome shotgun (WGS) entry which is preliminary data.</text>
</comment>
<dbReference type="Pfam" id="PF03869">
    <property type="entry name" value="Arc"/>
    <property type="match status" value="1"/>
</dbReference>
<proteinExistence type="predicted"/>
<name>A0ABP2BRL7_9HYPH</name>
<dbReference type="InterPro" id="IPR010985">
    <property type="entry name" value="Ribbon_hlx_hlx"/>
</dbReference>
<dbReference type="InterPro" id="IPR005569">
    <property type="entry name" value="Arc_DNA-bd_dom"/>
</dbReference>
<evidence type="ECO:0000313" key="3">
    <source>
        <dbReference type="Proteomes" id="UP000191812"/>
    </source>
</evidence>
<accession>A0ABP2BRL7</accession>
<dbReference type="Proteomes" id="UP000191812">
    <property type="component" value="Unassembled WGS sequence"/>
</dbReference>
<keyword evidence="3" id="KW-1185">Reference proteome</keyword>
<dbReference type="InterPro" id="IPR013321">
    <property type="entry name" value="Arc_rbn_hlx_hlx"/>
</dbReference>
<reference evidence="2 3" key="1">
    <citation type="submission" date="2016-01" db="EMBL/GenBank/DDBJ databases">
        <authorList>
            <person name="Regsiter A."/>
            <person name="william w."/>
        </authorList>
    </citation>
    <scope>NUCLEOTIDE SEQUENCE [LARGE SCALE GENOMIC DNA]</scope>
    <source>
        <strain evidence="2 3">CFBP 6927</strain>
    </source>
</reference>